<evidence type="ECO:0000256" key="1">
    <source>
        <dbReference type="ARBA" id="ARBA00004141"/>
    </source>
</evidence>
<dbReference type="Gene3D" id="1.20.1250.20">
    <property type="entry name" value="MFS general substrate transporter like domains"/>
    <property type="match status" value="1"/>
</dbReference>
<dbReference type="GO" id="GO:0022857">
    <property type="term" value="F:transmembrane transporter activity"/>
    <property type="evidence" value="ECO:0007669"/>
    <property type="project" value="InterPro"/>
</dbReference>
<comment type="caution">
    <text evidence="10">The sequence shown here is derived from an EMBL/GenBank/DDBJ whole genome shotgun (WGS) entry which is preliminary data.</text>
</comment>
<evidence type="ECO:0000259" key="9">
    <source>
        <dbReference type="PROSITE" id="PS50850"/>
    </source>
</evidence>
<sequence length="192" mass="20171">MAIDSTPSTEPHPSWFTPKRLLVVFCVINMVNYIDRGAIASNGVNGSLRTCTESGVCSDGSGIQGDFDLSNFKDGVLSSAFMVGLLIASPIFASLAKSINPFRLIGVGLSVWTFAAAGCGISVDFWSITICRMLVGVGEASFISLAAPFIDDNAPAAQRTAWLGIFYMCIPTGVAVGYVYGGLVGTGPFFCE</sequence>
<name>A0A6L2M2R7_TANCI</name>
<comment type="similarity">
    <text evidence="7">Belongs to the major facilitator superfamily. Phosphate:H(+) symporter (TC 2.A.1.9) family.</text>
</comment>
<dbReference type="PROSITE" id="PS50850">
    <property type="entry name" value="MFS"/>
    <property type="match status" value="1"/>
</dbReference>
<feature type="transmembrane region" description="Helical" evidence="8">
    <location>
        <begin position="162"/>
        <end position="180"/>
    </location>
</feature>
<evidence type="ECO:0000256" key="2">
    <source>
        <dbReference type="ARBA" id="ARBA00022448"/>
    </source>
</evidence>
<keyword evidence="2" id="KW-0813">Transport</keyword>
<evidence type="ECO:0000256" key="5">
    <source>
        <dbReference type="ARBA" id="ARBA00023136"/>
    </source>
</evidence>
<keyword evidence="3 8" id="KW-0812">Transmembrane</keyword>
<dbReference type="PANTHER" id="PTHR23505">
    <property type="entry name" value="SPINSTER"/>
    <property type="match status" value="1"/>
</dbReference>
<evidence type="ECO:0000256" key="3">
    <source>
        <dbReference type="ARBA" id="ARBA00022692"/>
    </source>
</evidence>
<evidence type="ECO:0000256" key="8">
    <source>
        <dbReference type="SAM" id="Phobius"/>
    </source>
</evidence>
<evidence type="ECO:0000256" key="6">
    <source>
        <dbReference type="ARBA" id="ARBA00024338"/>
    </source>
</evidence>
<feature type="domain" description="Major facilitator superfamily (MFS) profile" evidence="9">
    <location>
        <begin position="21"/>
        <end position="192"/>
    </location>
</feature>
<reference evidence="10" key="1">
    <citation type="journal article" date="2019" name="Sci. Rep.">
        <title>Draft genome of Tanacetum cinerariifolium, the natural source of mosquito coil.</title>
        <authorList>
            <person name="Yamashiro T."/>
            <person name="Shiraishi A."/>
            <person name="Satake H."/>
            <person name="Nakayama K."/>
        </authorList>
    </citation>
    <scope>NUCLEOTIDE SEQUENCE</scope>
</reference>
<evidence type="ECO:0000256" key="7">
    <source>
        <dbReference type="ARBA" id="ARBA00044504"/>
    </source>
</evidence>
<dbReference type="GO" id="GO:0016020">
    <property type="term" value="C:membrane"/>
    <property type="evidence" value="ECO:0007669"/>
    <property type="project" value="UniProtKB-SubCell"/>
</dbReference>
<comment type="similarity">
    <text evidence="6">Belongs to the major facilitator superfamily. Spinster (TC 2.A.1.49) family.</text>
</comment>
<feature type="transmembrane region" description="Helical" evidence="8">
    <location>
        <begin position="76"/>
        <end position="95"/>
    </location>
</feature>
<evidence type="ECO:0000256" key="4">
    <source>
        <dbReference type="ARBA" id="ARBA00022989"/>
    </source>
</evidence>
<gene>
    <name evidence="10" type="ORF">Tci_039848</name>
</gene>
<organism evidence="10">
    <name type="scientific">Tanacetum cinerariifolium</name>
    <name type="common">Dalmatian daisy</name>
    <name type="synonym">Chrysanthemum cinerariifolium</name>
    <dbReference type="NCBI Taxonomy" id="118510"/>
    <lineage>
        <taxon>Eukaryota</taxon>
        <taxon>Viridiplantae</taxon>
        <taxon>Streptophyta</taxon>
        <taxon>Embryophyta</taxon>
        <taxon>Tracheophyta</taxon>
        <taxon>Spermatophyta</taxon>
        <taxon>Magnoliopsida</taxon>
        <taxon>eudicotyledons</taxon>
        <taxon>Gunneridae</taxon>
        <taxon>Pentapetalae</taxon>
        <taxon>asterids</taxon>
        <taxon>campanulids</taxon>
        <taxon>Asterales</taxon>
        <taxon>Asteraceae</taxon>
        <taxon>Asteroideae</taxon>
        <taxon>Anthemideae</taxon>
        <taxon>Anthemidinae</taxon>
        <taxon>Tanacetum</taxon>
    </lineage>
</organism>
<accession>A0A6L2M2R7</accession>
<feature type="transmembrane region" description="Helical" evidence="8">
    <location>
        <begin position="129"/>
        <end position="150"/>
    </location>
</feature>
<dbReference type="InterPro" id="IPR011701">
    <property type="entry name" value="MFS"/>
</dbReference>
<dbReference type="InterPro" id="IPR020846">
    <property type="entry name" value="MFS_dom"/>
</dbReference>
<proteinExistence type="inferred from homology"/>
<keyword evidence="4 8" id="KW-1133">Transmembrane helix</keyword>
<dbReference type="PANTHER" id="PTHR23505:SF84">
    <property type="entry name" value="MAJOR FACILITATOR SUPERFAMILY, MFS TRANSPORTER SUPERFAMILY"/>
    <property type="match status" value="1"/>
</dbReference>
<comment type="subcellular location">
    <subcellularLocation>
        <location evidence="1">Membrane</location>
        <topology evidence="1">Multi-pass membrane protein</topology>
    </subcellularLocation>
</comment>
<evidence type="ECO:0000313" key="10">
    <source>
        <dbReference type="EMBL" id="GEU67870.1"/>
    </source>
</evidence>
<dbReference type="InterPro" id="IPR044770">
    <property type="entry name" value="MFS_spinster-like"/>
</dbReference>
<dbReference type="SUPFAM" id="SSF103473">
    <property type="entry name" value="MFS general substrate transporter"/>
    <property type="match status" value="1"/>
</dbReference>
<dbReference type="InterPro" id="IPR036259">
    <property type="entry name" value="MFS_trans_sf"/>
</dbReference>
<dbReference type="AlphaFoldDB" id="A0A6L2M2R7"/>
<dbReference type="EMBL" id="BKCJ010005645">
    <property type="protein sequence ID" value="GEU67870.1"/>
    <property type="molecule type" value="Genomic_DNA"/>
</dbReference>
<keyword evidence="5 8" id="KW-0472">Membrane</keyword>
<protein>
    <submittedName>
        <fullName evidence="10">Probable sphingolipid transporter spinster homolog 2 isoform X2</fullName>
    </submittedName>
</protein>
<dbReference type="Pfam" id="PF07690">
    <property type="entry name" value="MFS_1"/>
    <property type="match status" value="1"/>
</dbReference>
<feature type="transmembrane region" description="Helical" evidence="8">
    <location>
        <begin position="102"/>
        <end position="123"/>
    </location>
</feature>